<feature type="compositionally biased region" description="Basic and acidic residues" evidence="9">
    <location>
        <begin position="108"/>
        <end position="119"/>
    </location>
</feature>
<evidence type="ECO:0000256" key="5">
    <source>
        <dbReference type="ARBA" id="ARBA00022833"/>
    </source>
</evidence>
<keyword evidence="4 8" id="KW-0747">Spliceosome</keyword>
<dbReference type="EMBL" id="JAAAIN010000637">
    <property type="protein sequence ID" value="KAG0312191.1"/>
    <property type="molecule type" value="Genomic_DNA"/>
</dbReference>
<dbReference type="OrthoDB" id="674963at2759"/>
<evidence type="ECO:0000256" key="6">
    <source>
        <dbReference type="ARBA" id="ARBA00023187"/>
    </source>
</evidence>
<reference evidence="10" key="1">
    <citation type="journal article" date="2020" name="Fungal Divers.">
        <title>Resolving the Mortierellaceae phylogeny through synthesis of multi-gene phylogenetics and phylogenomics.</title>
        <authorList>
            <person name="Vandepol N."/>
            <person name="Liber J."/>
            <person name="Desiro A."/>
            <person name="Na H."/>
            <person name="Kennedy M."/>
            <person name="Barry K."/>
            <person name="Grigoriev I.V."/>
            <person name="Miller A.N."/>
            <person name="O'Donnell K."/>
            <person name="Stajich J.E."/>
            <person name="Bonito G."/>
        </authorList>
    </citation>
    <scope>NUCLEOTIDE SEQUENCE</scope>
    <source>
        <strain evidence="10">NVP60</strain>
    </source>
</reference>
<evidence type="ECO:0000256" key="2">
    <source>
        <dbReference type="ARBA" id="ARBA00022664"/>
    </source>
</evidence>
<feature type="compositionally biased region" description="Low complexity" evidence="9">
    <location>
        <begin position="258"/>
        <end position="316"/>
    </location>
</feature>
<feature type="binding site" evidence="8">
    <location>
        <position position="46"/>
    </location>
    <ligand>
        <name>Zn(2+)</name>
        <dbReference type="ChEBI" id="CHEBI:29105"/>
    </ligand>
</feature>
<evidence type="ECO:0000256" key="1">
    <source>
        <dbReference type="ARBA" id="ARBA00004123"/>
    </source>
</evidence>
<comment type="caution">
    <text evidence="10">The sequence shown here is derived from an EMBL/GenBank/DDBJ whole genome shotgun (WGS) entry which is preliminary data.</text>
</comment>
<evidence type="ECO:0000256" key="4">
    <source>
        <dbReference type="ARBA" id="ARBA00022728"/>
    </source>
</evidence>
<dbReference type="PANTHER" id="PTHR12111">
    <property type="entry name" value="SPLICING FACTOR YJU2"/>
    <property type="match status" value="1"/>
</dbReference>
<accession>A0A9P6UN24</accession>
<comment type="subunit">
    <text evidence="8">Component of the spliceosome. Present in the activated B complex, the catalytically activated B* complex which catalyzes the branching, the catalytic step 1 C complex catalyzing the exon ligation, and the postcatalytic P complex containing the ligated exons (mRNA) and the excised lariat intron.</text>
</comment>
<dbReference type="GO" id="GO:0046872">
    <property type="term" value="F:metal ion binding"/>
    <property type="evidence" value="ECO:0007669"/>
    <property type="project" value="UniProtKB-KW"/>
</dbReference>
<name>A0A9P6UN24_9FUNG</name>
<feature type="binding site" evidence="8">
    <location>
        <position position="43"/>
    </location>
    <ligand>
        <name>Zn(2+)</name>
        <dbReference type="ChEBI" id="CHEBI:29105"/>
    </ligand>
</feature>
<dbReference type="HAMAP" id="MF_03226">
    <property type="entry name" value="YJU2"/>
    <property type="match status" value="1"/>
</dbReference>
<evidence type="ECO:0000256" key="9">
    <source>
        <dbReference type="SAM" id="MobiDB-lite"/>
    </source>
</evidence>
<dbReference type="Pfam" id="PF04502">
    <property type="entry name" value="Saf4_Yju2"/>
    <property type="match status" value="1"/>
</dbReference>
<keyword evidence="6" id="KW-0508">mRNA splicing</keyword>
<dbReference type="PANTHER" id="PTHR12111:SF1">
    <property type="entry name" value="SPLICING FACTOR YJU2"/>
    <property type="match status" value="1"/>
</dbReference>
<evidence type="ECO:0000256" key="7">
    <source>
        <dbReference type="ARBA" id="ARBA00023242"/>
    </source>
</evidence>
<feature type="binding site" evidence="8">
    <location>
        <position position="79"/>
    </location>
    <ligand>
        <name>Zn(2+)</name>
        <dbReference type="ChEBI" id="CHEBI:29105"/>
    </ligand>
</feature>
<dbReference type="GO" id="GO:0071006">
    <property type="term" value="C:U2-type catalytic step 1 spliceosome"/>
    <property type="evidence" value="ECO:0007669"/>
    <property type="project" value="UniProtKB-UniRule"/>
</dbReference>
<feature type="binding site" evidence="8">
    <location>
        <position position="82"/>
    </location>
    <ligand>
        <name>Zn(2+)</name>
        <dbReference type="ChEBI" id="CHEBI:29105"/>
    </ligand>
</feature>
<dbReference type="Proteomes" id="UP000823405">
    <property type="component" value="Unassembled WGS sequence"/>
</dbReference>
<keyword evidence="5 8" id="KW-0862">Zinc</keyword>
<evidence type="ECO:0000256" key="8">
    <source>
        <dbReference type="HAMAP-Rule" id="MF_03226"/>
    </source>
</evidence>
<keyword evidence="3 8" id="KW-0479">Metal-binding</keyword>
<protein>
    <recommendedName>
        <fullName evidence="8">Splicing factor YJU2</fullName>
    </recommendedName>
</protein>
<dbReference type="InterPro" id="IPR007590">
    <property type="entry name" value="Saf4/Yju2"/>
</dbReference>
<keyword evidence="11" id="KW-1185">Reference proteome</keyword>
<comment type="function">
    <text evidence="8">Part of the spliceosome which catalyzes two sequential transesterification reactions, first the excision of the non-coding intron from pre-mRNA and then the ligation of the coding exons to form the mature mRNA. Plays a role in stabilizing the structure of the spliceosome catalytic core and docking of the branch helix into the active site, producing 5'-exon and lariat intron-3'-intermediates.</text>
</comment>
<evidence type="ECO:0000313" key="10">
    <source>
        <dbReference type="EMBL" id="KAG0312191.1"/>
    </source>
</evidence>
<comment type="similarity">
    <text evidence="8">Belongs to the CWC16 family. YJU2 subfamily.</text>
</comment>
<proteinExistence type="inferred from homology"/>
<sequence length="335" mass="37010">MAERKVLNKYFPPDFDPALIPRRKQPKDLQHKVRLMTPFSMRCNTCGEYIYKGKKFNARKETTEETYHNIKIFRFYIRCNRCAAEITFKTDPANSDYVAELGAQRNFEPWRGDDSASAEKEEEEENNPMKALENRTQDSKREMEIMDALDEIRTRNAHNERVDADILLNRMVGTEEEVALKQQQLEDEEDDRLAKAIFKDADGETVKRLRDDLEGSDEEPDAAKIAMSKFSQPLSLPDFSTPLAKKRRQGGSLGLVKSTTAASSGSGSGSGTILVKPTPVTASSSTSTSKAVHSPSTSYAAASSSSSSAPKPAAKPASLMALVGSYGSDSDSDSE</sequence>
<dbReference type="InterPro" id="IPR043701">
    <property type="entry name" value="Yju2"/>
</dbReference>
<comment type="subcellular location">
    <subcellularLocation>
        <location evidence="1 8">Nucleus</location>
    </subcellularLocation>
</comment>
<dbReference type="GO" id="GO:0000349">
    <property type="term" value="P:generation of catalytic spliceosome for first transesterification step"/>
    <property type="evidence" value="ECO:0007669"/>
    <property type="project" value="UniProtKB-UniRule"/>
</dbReference>
<evidence type="ECO:0000256" key="3">
    <source>
        <dbReference type="ARBA" id="ARBA00022723"/>
    </source>
</evidence>
<dbReference type="AlphaFoldDB" id="A0A9P6UN24"/>
<keyword evidence="7 8" id="KW-0539">Nucleus</keyword>
<gene>
    <name evidence="10" type="ORF">BGZ97_011380</name>
</gene>
<feature type="region of interest" description="Disordered" evidence="9">
    <location>
        <begin position="108"/>
        <end position="138"/>
    </location>
</feature>
<keyword evidence="2" id="KW-0507">mRNA processing</keyword>
<feature type="region of interest" description="Disordered" evidence="9">
    <location>
        <begin position="236"/>
        <end position="316"/>
    </location>
</feature>
<evidence type="ECO:0000313" key="11">
    <source>
        <dbReference type="Proteomes" id="UP000823405"/>
    </source>
</evidence>
<organism evidence="10 11">
    <name type="scientific">Linnemannia gamsii</name>
    <dbReference type="NCBI Taxonomy" id="64522"/>
    <lineage>
        <taxon>Eukaryota</taxon>
        <taxon>Fungi</taxon>
        <taxon>Fungi incertae sedis</taxon>
        <taxon>Mucoromycota</taxon>
        <taxon>Mortierellomycotina</taxon>
        <taxon>Mortierellomycetes</taxon>
        <taxon>Mortierellales</taxon>
        <taxon>Mortierellaceae</taxon>
        <taxon>Linnemannia</taxon>
    </lineage>
</organism>